<keyword evidence="3" id="KW-1185">Reference proteome</keyword>
<proteinExistence type="predicted"/>
<sequence length="283" mass="31265">MGLQQDAATRAWLRQELVSVLGFAEVDDILSYVLSSFQAEAEVESYLCELLGLPASRARAISTRLFAPKRQPQPQQKQKQTQQQKQKQPASRGGSAPLVPPPEVPNSRLKPSKSKKPSKVLHSRIINCLQCGRIEINAARRCAFCDSELQYEELDAELRADAAARAHMETLVAYDESGAERTTVVDTEEQLYDEVPDAAGDGGRHRRPIVLDLDLENRTFTEAVANQQLHKEARELLEALQHKMDKAAARGKRSAELSKTSAAADDATAAVVVVDDEYNALYV</sequence>
<dbReference type="Proteomes" id="UP001209570">
    <property type="component" value="Unassembled WGS sequence"/>
</dbReference>
<accession>A0AAD5LPI7</accession>
<comment type="caution">
    <text evidence="2">The sequence shown here is derived from an EMBL/GenBank/DDBJ whole genome shotgun (WGS) entry which is preliminary data.</text>
</comment>
<organism evidence="2 3">
    <name type="scientific">Pythium insidiosum</name>
    <name type="common">Pythiosis disease agent</name>
    <dbReference type="NCBI Taxonomy" id="114742"/>
    <lineage>
        <taxon>Eukaryota</taxon>
        <taxon>Sar</taxon>
        <taxon>Stramenopiles</taxon>
        <taxon>Oomycota</taxon>
        <taxon>Peronosporomycetes</taxon>
        <taxon>Pythiales</taxon>
        <taxon>Pythiaceae</taxon>
        <taxon>Pythium</taxon>
    </lineage>
</organism>
<evidence type="ECO:0000313" key="2">
    <source>
        <dbReference type="EMBL" id="KAJ0408703.1"/>
    </source>
</evidence>
<feature type="compositionally biased region" description="Low complexity" evidence="1">
    <location>
        <begin position="68"/>
        <end position="89"/>
    </location>
</feature>
<dbReference type="EMBL" id="JAKCXM010000009">
    <property type="protein sequence ID" value="KAJ0408703.1"/>
    <property type="molecule type" value="Genomic_DNA"/>
</dbReference>
<dbReference type="AlphaFoldDB" id="A0AAD5LPI7"/>
<protein>
    <recommendedName>
        <fullName evidence="4">Zinc finger C2HC5-type domain-containing protein</fullName>
    </recommendedName>
</protein>
<evidence type="ECO:0008006" key="4">
    <source>
        <dbReference type="Google" id="ProtNLM"/>
    </source>
</evidence>
<evidence type="ECO:0000313" key="3">
    <source>
        <dbReference type="Proteomes" id="UP001209570"/>
    </source>
</evidence>
<evidence type="ECO:0000256" key="1">
    <source>
        <dbReference type="SAM" id="MobiDB-lite"/>
    </source>
</evidence>
<reference evidence="2" key="1">
    <citation type="submission" date="2021-12" db="EMBL/GenBank/DDBJ databases">
        <title>Prjna785345.</title>
        <authorList>
            <person name="Rujirawat T."/>
            <person name="Krajaejun T."/>
        </authorList>
    </citation>
    <scope>NUCLEOTIDE SEQUENCE</scope>
    <source>
        <strain evidence="2">Pi057C3</strain>
    </source>
</reference>
<feature type="region of interest" description="Disordered" evidence="1">
    <location>
        <begin position="66"/>
        <end position="118"/>
    </location>
</feature>
<gene>
    <name evidence="2" type="ORF">P43SY_001927</name>
</gene>
<name>A0AAD5LPI7_PYTIN</name>